<dbReference type="Proteomes" id="UP000229459">
    <property type="component" value="Unassembled WGS sequence"/>
</dbReference>
<dbReference type="InterPro" id="IPR027981">
    <property type="entry name" value="DUF4446"/>
</dbReference>
<name>A0A2H0B7K5_9BACT</name>
<protein>
    <recommendedName>
        <fullName evidence="4">DUF4446 domain-containing protein</fullName>
    </recommendedName>
</protein>
<organism evidence="2 3">
    <name type="scientific">Candidatus Beckwithbacteria bacterium CG23_combo_of_CG06-09_8_20_14_all_34_8</name>
    <dbReference type="NCBI Taxonomy" id="1974497"/>
    <lineage>
        <taxon>Bacteria</taxon>
        <taxon>Candidatus Beckwithiibacteriota</taxon>
    </lineage>
</organism>
<dbReference type="AlphaFoldDB" id="A0A2H0B7K5"/>
<gene>
    <name evidence="2" type="ORF">COX08_00070</name>
</gene>
<keyword evidence="1" id="KW-0472">Membrane</keyword>
<comment type="caution">
    <text evidence="2">The sequence shown here is derived from an EMBL/GenBank/DDBJ whole genome shotgun (WGS) entry which is preliminary data.</text>
</comment>
<feature type="transmembrane region" description="Helical" evidence="1">
    <location>
        <begin position="6"/>
        <end position="25"/>
    </location>
</feature>
<dbReference type="Pfam" id="PF14584">
    <property type="entry name" value="DUF4446"/>
    <property type="match status" value="1"/>
</dbReference>
<accession>A0A2H0B7K5</accession>
<keyword evidence="1" id="KW-0812">Transmembrane</keyword>
<dbReference type="EMBL" id="PCSR01000002">
    <property type="protein sequence ID" value="PIP53604.1"/>
    <property type="molecule type" value="Genomic_DNA"/>
</dbReference>
<evidence type="ECO:0008006" key="4">
    <source>
        <dbReference type="Google" id="ProtNLM"/>
    </source>
</evidence>
<evidence type="ECO:0000313" key="3">
    <source>
        <dbReference type="Proteomes" id="UP000229459"/>
    </source>
</evidence>
<sequence>MQFWLIFILVSGVSVWLSVLTFIFIKQTKHYRQLIKNTKNQNLQDILDNIYTNQQRLSREIKKNSLKIATIEHDTQYHLQKIGFNRFNPFNDTGGDQSFALSFLDNKKNGIVFTFLHSRDTTRVYAKQVIKGKSDKFPLSKEEEEVIDSAVSSTL</sequence>
<evidence type="ECO:0000313" key="2">
    <source>
        <dbReference type="EMBL" id="PIP53604.1"/>
    </source>
</evidence>
<reference evidence="2 3" key="1">
    <citation type="submission" date="2017-09" db="EMBL/GenBank/DDBJ databases">
        <title>Depth-based differentiation of microbial function through sediment-hosted aquifers and enrichment of novel symbionts in the deep terrestrial subsurface.</title>
        <authorList>
            <person name="Probst A.J."/>
            <person name="Ladd B."/>
            <person name="Jarett J.K."/>
            <person name="Geller-Mcgrath D.E."/>
            <person name="Sieber C.M."/>
            <person name="Emerson J.B."/>
            <person name="Anantharaman K."/>
            <person name="Thomas B.C."/>
            <person name="Malmstrom R."/>
            <person name="Stieglmeier M."/>
            <person name="Klingl A."/>
            <person name="Woyke T."/>
            <person name="Ryan C.M."/>
            <person name="Banfield J.F."/>
        </authorList>
    </citation>
    <scope>NUCLEOTIDE SEQUENCE [LARGE SCALE GENOMIC DNA]</scope>
    <source>
        <strain evidence="2">CG23_combo_of_CG06-09_8_20_14_all_34_8</strain>
    </source>
</reference>
<proteinExistence type="predicted"/>
<keyword evidence="1" id="KW-1133">Transmembrane helix</keyword>
<evidence type="ECO:0000256" key="1">
    <source>
        <dbReference type="SAM" id="Phobius"/>
    </source>
</evidence>